<evidence type="ECO:0000313" key="3">
    <source>
        <dbReference type="Proteomes" id="UP000245728"/>
    </source>
</evidence>
<gene>
    <name evidence="2" type="ORF">HMF8227_01093</name>
</gene>
<dbReference type="OrthoDB" id="9890774at2"/>
<evidence type="ECO:0000256" key="1">
    <source>
        <dbReference type="SAM" id="Phobius"/>
    </source>
</evidence>
<keyword evidence="3" id="KW-1185">Reference proteome</keyword>
<dbReference type="AlphaFoldDB" id="A0A2S2E1V8"/>
<evidence type="ECO:0000313" key="2">
    <source>
        <dbReference type="EMBL" id="AWL11579.1"/>
    </source>
</evidence>
<proteinExistence type="predicted"/>
<accession>A0A2S2E1V8</accession>
<dbReference type="Proteomes" id="UP000245728">
    <property type="component" value="Chromosome"/>
</dbReference>
<dbReference type="KEGG" id="salh:HMF8227_01093"/>
<dbReference type="EMBL" id="CP029347">
    <property type="protein sequence ID" value="AWL11579.1"/>
    <property type="molecule type" value="Genomic_DNA"/>
</dbReference>
<name>A0A2S2E1V8_9ALTE</name>
<keyword evidence="1" id="KW-0472">Membrane</keyword>
<keyword evidence="1" id="KW-1133">Transmembrane helix</keyword>
<reference evidence="2 3" key="1">
    <citation type="submission" date="2018-05" db="EMBL/GenBank/DDBJ databases">
        <title>Salinimonas sp. HMF8227 Genome sequencing and assembly.</title>
        <authorList>
            <person name="Kang H."/>
            <person name="Kang J."/>
            <person name="Cha I."/>
            <person name="Kim H."/>
            <person name="Joh K."/>
        </authorList>
    </citation>
    <scope>NUCLEOTIDE SEQUENCE [LARGE SCALE GENOMIC DNA]</scope>
    <source>
        <strain evidence="2 3">HMF8227</strain>
    </source>
</reference>
<feature type="transmembrane region" description="Helical" evidence="1">
    <location>
        <begin position="43"/>
        <end position="65"/>
    </location>
</feature>
<protein>
    <submittedName>
        <fullName evidence="2">Uncharacterized protein</fullName>
    </submittedName>
</protein>
<sequence length="115" mass="13586">MKKPSRKKKRQRKEKSVEELREPRFSALGDALESLMLPKKQGWLYFGFFFFLALFLGVHLYQAAINLAVPNIRTTDTVYFDTMPTWFTVVVLVKLAFWLFSVTYIAVFIKKLIWD</sequence>
<feature type="transmembrane region" description="Helical" evidence="1">
    <location>
        <begin position="85"/>
        <end position="109"/>
    </location>
</feature>
<organism evidence="2 3">
    <name type="scientific">Saliniradius amylolyticus</name>
    <dbReference type="NCBI Taxonomy" id="2183582"/>
    <lineage>
        <taxon>Bacteria</taxon>
        <taxon>Pseudomonadati</taxon>
        <taxon>Pseudomonadota</taxon>
        <taxon>Gammaproteobacteria</taxon>
        <taxon>Alteromonadales</taxon>
        <taxon>Alteromonadaceae</taxon>
        <taxon>Saliniradius</taxon>
    </lineage>
</organism>
<keyword evidence="1" id="KW-0812">Transmembrane</keyword>
<dbReference type="RefSeq" id="WP_109339212.1">
    <property type="nucleotide sequence ID" value="NZ_CP029347.1"/>
</dbReference>